<dbReference type="Gene3D" id="1.20.120.1630">
    <property type="match status" value="1"/>
</dbReference>
<keyword evidence="8 20" id="KW-1133">Transmembrane helix</keyword>
<evidence type="ECO:0000256" key="19">
    <source>
        <dbReference type="SAM" id="MobiDB-lite"/>
    </source>
</evidence>
<dbReference type="PROSITE" id="PS01018">
    <property type="entry name" value="STEROL_REDUCT_2"/>
    <property type="match status" value="1"/>
</dbReference>
<feature type="transmembrane region" description="Helical" evidence="20">
    <location>
        <begin position="75"/>
        <end position="97"/>
    </location>
</feature>
<evidence type="ECO:0000256" key="15">
    <source>
        <dbReference type="ARBA" id="ARBA00030165"/>
    </source>
</evidence>
<keyword evidence="13" id="KW-1207">Sterol metabolism</keyword>
<keyword evidence="10" id="KW-0756">Sterol biosynthesis</keyword>
<dbReference type="PANTHER" id="PTHR21257">
    <property type="entry name" value="DELTA(14)-STEROL REDUCTASE"/>
    <property type="match status" value="1"/>
</dbReference>
<protein>
    <recommendedName>
        <fullName evidence="18">Delta(14)-sterol reductase</fullName>
        <ecNumber evidence="3">1.3.1.70</ecNumber>
    </recommendedName>
    <alternativeName>
        <fullName evidence="15">C-14 sterol reductase</fullName>
    </alternativeName>
    <alternativeName>
        <fullName evidence="16">Sterol C14-reductase</fullName>
    </alternativeName>
</protein>
<evidence type="ECO:0000256" key="1">
    <source>
        <dbReference type="ARBA" id="ARBA00004141"/>
    </source>
</evidence>
<evidence type="ECO:0000256" key="20">
    <source>
        <dbReference type="SAM" id="Phobius"/>
    </source>
</evidence>
<feature type="transmembrane region" description="Helical" evidence="20">
    <location>
        <begin position="336"/>
        <end position="355"/>
    </location>
</feature>
<feature type="transmembrane region" description="Helical" evidence="20">
    <location>
        <begin position="444"/>
        <end position="463"/>
    </location>
</feature>
<evidence type="ECO:0000256" key="18">
    <source>
        <dbReference type="ARBA" id="ARBA00069705"/>
    </source>
</evidence>
<evidence type="ECO:0000256" key="16">
    <source>
        <dbReference type="ARBA" id="ARBA00031227"/>
    </source>
</evidence>
<evidence type="ECO:0000256" key="10">
    <source>
        <dbReference type="ARBA" id="ARBA00023011"/>
    </source>
</evidence>
<evidence type="ECO:0000256" key="5">
    <source>
        <dbReference type="ARBA" id="ARBA00022692"/>
    </source>
</evidence>
<dbReference type="EC" id="1.3.1.70" evidence="3"/>
<comment type="pathway">
    <text evidence="17">Steroid biosynthesis.</text>
</comment>
<comment type="subcellular location">
    <subcellularLocation>
        <location evidence="1">Membrane</location>
        <topology evidence="1">Multi-pass membrane protein</topology>
    </subcellularLocation>
</comment>
<keyword evidence="6" id="KW-0521">NADP</keyword>
<keyword evidence="22" id="KW-1185">Reference proteome</keyword>
<accession>A0A4S8M7J8</accession>
<evidence type="ECO:0000256" key="12">
    <source>
        <dbReference type="ARBA" id="ARBA00023136"/>
    </source>
</evidence>
<evidence type="ECO:0000313" key="22">
    <source>
        <dbReference type="Proteomes" id="UP000297245"/>
    </source>
</evidence>
<evidence type="ECO:0000256" key="4">
    <source>
        <dbReference type="ARBA" id="ARBA00022516"/>
    </source>
</evidence>
<dbReference type="Proteomes" id="UP000297245">
    <property type="component" value="Unassembled WGS sequence"/>
</dbReference>
<evidence type="ECO:0000256" key="9">
    <source>
        <dbReference type="ARBA" id="ARBA00023002"/>
    </source>
</evidence>
<evidence type="ECO:0000256" key="11">
    <source>
        <dbReference type="ARBA" id="ARBA00023098"/>
    </source>
</evidence>
<dbReference type="FunFam" id="1.20.120.1630:FF:000011">
    <property type="entry name" value="Delta(14)-sterol reductase"/>
    <property type="match status" value="1"/>
</dbReference>
<evidence type="ECO:0000256" key="3">
    <source>
        <dbReference type="ARBA" id="ARBA00012413"/>
    </source>
</evidence>
<evidence type="ECO:0000313" key="21">
    <source>
        <dbReference type="EMBL" id="THU98299.1"/>
    </source>
</evidence>
<feature type="transmembrane region" description="Helical" evidence="20">
    <location>
        <begin position="178"/>
        <end position="198"/>
    </location>
</feature>
<keyword evidence="14" id="KW-0753">Steroid metabolism</keyword>
<keyword evidence="5 20" id="KW-0812">Transmembrane</keyword>
<dbReference type="GO" id="GO:0006696">
    <property type="term" value="P:ergosterol biosynthetic process"/>
    <property type="evidence" value="ECO:0007669"/>
    <property type="project" value="TreeGrafter"/>
</dbReference>
<proteinExistence type="inferred from homology"/>
<dbReference type="GO" id="GO:0050613">
    <property type="term" value="F:Delta14-sterol reductase activity"/>
    <property type="evidence" value="ECO:0007669"/>
    <property type="project" value="UniProtKB-EC"/>
</dbReference>
<dbReference type="AlphaFoldDB" id="A0A4S8M7J8"/>
<evidence type="ECO:0000256" key="2">
    <source>
        <dbReference type="ARBA" id="ARBA00005402"/>
    </source>
</evidence>
<gene>
    <name evidence="21" type="ORF">K435DRAFT_777573</name>
</gene>
<evidence type="ECO:0000256" key="17">
    <source>
        <dbReference type="ARBA" id="ARBA00060577"/>
    </source>
</evidence>
<evidence type="ECO:0000256" key="13">
    <source>
        <dbReference type="ARBA" id="ARBA00023166"/>
    </source>
</evidence>
<keyword evidence="12 20" id="KW-0472">Membrane</keyword>
<evidence type="ECO:0000256" key="6">
    <source>
        <dbReference type="ARBA" id="ARBA00022857"/>
    </source>
</evidence>
<feature type="transmembrane region" description="Helical" evidence="20">
    <location>
        <begin position="140"/>
        <end position="158"/>
    </location>
</feature>
<feature type="region of interest" description="Disordered" evidence="19">
    <location>
        <begin position="1"/>
        <end position="25"/>
    </location>
</feature>
<dbReference type="InterPro" id="IPR001171">
    <property type="entry name" value="ERG24_DHCR-like"/>
</dbReference>
<feature type="transmembrane region" description="Helical" evidence="20">
    <location>
        <begin position="210"/>
        <end position="231"/>
    </location>
</feature>
<keyword evidence="9" id="KW-0560">Oxidoreductase</keyword>
<sequence>MHMIGDTSPRSQKPSHRVKFTYKTPNPRMNRTRPDILPNLLRFLRIYMSSNNLQRSKNQNDPSGVLNPRTTSYEFFGPIGALVIIVTVPIIIYGLYFGCSEETGGCPPVGWLSALTEISQLLSTRGWWETLMLRLWDAEAMIYYSAWYLFCVIAWAILPGATIEGKPLRNGEVKEYTANAFSTFLLALGVVCGYISRFGPESFTFLYEKWVGFVTASIIMAFIQAFIVYLMSFRKGALLALGGKTGNPIYDFFIGRELNPSIGSFDIKSFNELRPSMILWALIDISMACEQAVRRGGWENVTNSMWLVLIGHIGYITDALYNESALFTTMDIISDGFGYMLSIGVLSWIPFTFSLQARYLVFNQLELGSFASAGIFLLNATGYWIFRDSNNEKNDFRNGRNPKNLKYMTTNSGSKLITSGWWGLSRHPNYMGDLFMSLSWSLPTGFQTPITYFYLFYFSILLIHRQIRDDEHCAKKYGDDWEKYKRMVPYRIFPYVY</sequence>
<evidence type="ECO:0000256" key="7">
    <source>
        <dbReference type="ARBA" id="ARBA00022955"/>
    </source>
</evidence>
<evidence type="ECO:0000256" key="14">
    <source>
        <dbReference type="ARBA" id="ARBA00023221"/>
    </source>
</evidence>
<dbReference type="EMBL" id="ML179139">
    <property type="protein sequence ID" value="THU98299.1"/>
    <property type="molecule type" value="Genomic_DNA"/>
</dbReference>
<keyword evidence="4" id="KW-0444">Lipid biosynthesis</keyword>
<dbReference type="InterPro" id="IPR018083">
    <property type="entry name" value="Sterol_reductase_CS"/>
</dbReference>
<feature type="transmembrane region" description="Helical" evidence="20">
    <location>
        <begin position="367"/>
        <end position="386"/>
    </location>
</feature>
<organism evidence="21 22">
    <name type="scientific">Dendrothele bispora (strain CBS 962.96)</name>
    <dbReference type="NCBI Taxonomy" id="1314807"/>
    <lineage>
        <taxon>Eukaryota</taxon>
        <taxon>Fungi</taxon>
        <taxon>Dikarya</taxon>
        <taxon>Basidiomycota</taxon>
        <taxon>Agaricomycotina</taxon>
        <taxon>Agaricomycetes</taxon>
        <taxon>Agaricomycetidae</taxon>
        <taxon>Agaricales</taxon>
        <taxon>Agaricales incertae sedis</taxon>
        <taxon>Dendrothele</taxon>
    </lineage>
</organism>
<dbReference type="GO" id="GO:0005789">
    <property type="term" value="C:endoplasmic reticulum membrane"/>
    <property type="evidence" value="ECO:0007669"/>
    <property type="project" value="TreeGrafter"/>
</dbReference>
<dbReference type="OrthoDB" id="10262235at2759"/>
<keyword evidence="11" id="KW-0443">Lipid metabolism</keyword>
<keyword evidence="7" id="KW-0752">Steroid biosynthesis</keyword>
<reference evidence="21 22" key="1">
    <citation type="journal article" date="2019" name="Nat. Ecol. Evol.">
        <title>Megaphylogeny resolves global patterns of mushroom evolution.</title>
        <authorList>
            <person name="Varga T."/>
            <person name="Krizsan K."/>
            <person name="Foldi C."/>
            <person name="Dima B."/>
            <person name="Sanchez-Garcia M."/>
            <person name="Sanchez-Ramirez S."/>
            <person name="Szollosi G.J."/>
            <person name="Szarkandi J.G."/>
            <person name="Papp V."/>
            <person name="Albert L."/>
            <person name="Andreopoulos W."/>
            <person name="Angelini C."/>
            <person name="Antonin V."/>
            <person name="Barry K.W."/>
            <person name="Bougher N.L."/>
            <person name="Buchanan P."/>
            <person name="Buyck B."/>
            <person name="Bense V."/>
            <person name="Catcheside P."/>
            <person name="Chovatia M."/>
            <person name="Cooper J."/>
            <person name="Damon W."/>
            <person name="Desjardin D."/>
            <person name="Finy P."/>
            <person name="Geml J."/>
            <person name="Haridas S."/>
            <person name="Hughes K."/>
            <person name="Justo A."/>
            <person name="Karasinski D."/>
            <person name="Kautmanova I."/>
            <person name="Kiss B."/>
            <person name="Kocsube S."/>
            <person name="Kotiranta H."/>
            <person name="LaButti K.M."/>
            <person name="Lechner B.E."/>
            <person name="Liimatainen K."/>
            <person name="Lipzen A."/>
            <person name="Lukacs Z."/>
            <person name="Mihaltcheva S."/>
            <person name="Morgado L.N."/>
            <person name="Niskanen T."/>
            <person name="Noordeloos M.E."/>
            <person name="Ohm R.A."/>
            <person name="Ortiz-Santana B."/>
            <person name="Ovrebo C."/>
            <person name="Racz N."/>
            <person name="Riley R."/>
            <person name="Savchenko A."/>
            <person name="Shiryaev A."/>
            <person name="Soop K."/>
            <person name="Spirin V."/>
            <person name="Szebenyi C."/>
            <person name="Tomsovsky M."/>
            <person name="Tulloss R.E."/>
            <person name="Uehling J."/>
            <person name="Grigoriev I.V."/>
            <person name="Vagvolgyi C."/>
            <person name="Papp T."/>
            <person name="Martin F.M."/>
            <person name="Miettinen O."/>
            <person name="Hibbett D.S."/>
            <person name="Nagy L.G."/>
        </authorList>
    </citation>
    <scope>NUCLEOTIDE SEQUENCE [LARGE SCALE GENOMIC DNA]</scope>
    <source>
        <strain evidence="21 22">CBS 962.96</strain>
    </source>
</reference>
<comment type="similarity">
    <text evidence="2">Belongs to the ERG4/ERG24 family.</text>
</comment>
<dbReference type="Pfam" id="PF01222">
    <property type="entry name" value="ERG4_ERG24"/>
    <property type="match status" value="1"/>
</dbReference>
<name>A0A4S8M7J8_DENBC</name>
<evidence type="ECO:0000256" key="8">
    <source>
        <dbReference type="ARBA" id="ARBA00022989"/>
    </source>
</evidence>
<dbReference type="PANTHER" id="PTHR21257:SF52">
    <property type="entry name" value="DELTA(14)-STEROL REDUCTASE TM7SF2"/>
    <property type="match status" value="1"/>
</dbReference>